<dbReference type="GO" id="GO:0016887">
    <property type="term" value="F:ATP hydrolysis activity"/>
    <property type="evidence" value="ECO:0007669"/>
    <property type="project" value="InterPro"/>
</dbReference>
<dbReference type="Pfam" id="PF00183">
    <property type="entry name" value="HSP90"/>
    <property type="match status" value="1"/>
</dbReference>
<gene>
    <name evidence="3" type="ORF">MNB_SUP05-6-116</name>
</gene>
<keyword evidence="2" id="KW-0143">Chaperone</keyword>
<dbReference type="InterPro" id="IPR037196">
    <property type="entry name" value="HSP90_C"/>
</dbReference>
<dbReference type="InterPro" id="IPR001404">
    <property type="entry name" value="Hsp90_fam"/>
</dbReference>
<sequence length="196" mass="22136">MGKDQKDIYYVTAETYAAAKGSPHLEIFKQKDIEVLLLSDRVDEWMVNNFTEFEGKNLKSIAKGDLEDLDSKEEKKEKEKAAKGFKKTLTAMQKILDNQVKEVKISNRLSESPSCLVADENELGGNMERIMASLGQDVPETKPILEINPTHPLVEKLKVKVDEDLVRVLFDQAVLSEGGQLKDPAEFVKRMNKLIN</sequence>
<dbReference type="GO" id="GO:0051082">
    <property type="term" value="F:unfolded protein binding"/>
    <property type="evidence" value="ECO:0007669"/>
    <property type="project" value="InterPro"/>
</dbReference>
<accession>A0A1W1DI94</accession>
<evidence type="ECO:0000256" key="1">
    <source>
        <dbReference type="ARBA" id="ARBA00008239"/>
    </source>
</evidence>
<comment type="similarity">
    <text evidence="1">Belongs to the heat shock protein 90 family.</text>
</comment>
<dbReference type="EMBL" id="FPHV01000028">
    <property type="protein sequence ID" value="SFV81001.1"/>
    <property type="molecule type" value="Genomic_DNA"/>
</dbReference>
<dbReference type="GO" id="GO:0140662">
    <property type="term" value="F:ATP-dependent protein folding chaperone"/>
    <property type="evidence" value="ECO:0007669"/>
    <property type="project" value="InterPro"/>
</dbReference>
<dbReference type="InterPro" id="IPR020568">
    <property type="entry name" value="Ribosomal_Su5_D2-typ_SF"/>
</dbReference>
<organism evidence="3">
    <name type="scientific">hydrothermal vent metagenome</name>
    <dbReference type="NCBI Taxonomy" id="652676"/>
    <lineage>
        <taxon>unclassified sequences</taxon>
        <taxon>metagenomes</taxon>
        <taxon>ecological metagenomes</taxon>
    </lineage>
</organism>
<protein>
    <submittedName>
        <fullName evidence="3">Chaperone protein HtpG</fullName>
    </submittedName>
</protein>
<evidence type="ECO:0000256" key="2">
    <source>
        <dbReference type="ARBA" id="ARBA00023186"/>
    </source>
</evidence>
<dbReference type="Gene3D" id="1.20.120.790">
    <property type="entry name" value="Heat shock protein 90, C-terminal domain"/>
    <property type="match status" value="1"/>
</dbReference>
<dbReference type="AlphaFoldDB" id="A0A1W1DI94"/>
<evidence type="ECO:0000313" key="3">
    <source>
        <dbReference type="EMBL" id="SFV81001.1"/>
    </source>
</evidence>
<dbReference type="PANTHER" id="PTHR11528">
    <property type="entry name" value="HEAT SHOCK PROTEIN 90 FAMILY MEMBER"/>
    <property type="match status" value="1"/>
</dbReference>
<dbReference type="Gene3D" id="3.40.50.11260">
    <property type="match status" value="1"/>
</dbReference>
<dbReference type="SUPFAM" id="SSF54211">
    <property type="entry name" value="Ribosomal protein S5 domain 2-like"/>
    <property type="match status" value="1"/>
</dbReference>
<reference evidence="3" key="1">
    <citation type="submission" date="2016-10" db="EMBL/GenBank/DDBJ databases">
        <authorList>
            <person name="de Groot N.N."/>
        </authorList>
    </citation>
    <scope>NUCLEOTIDE SEQUENCE</scope>
</reference>
<proteinExistence type="inferred from homology"/>
<dbReference type="SUPFAM" id="SSF110942">
    <property type="entry name" value="HSP90 C-terminal domain"/>
    <property type="match status" value="1"/>
</dbReference>
<dbReference type="GO" id="GO:0005524">
    <property type="term" value="F:ATP binding"/>
    <property type="evidence" value="ECO:0007669"/>
    <property type="project" value="InterPro"/>
</dbReference>
<name>A0A1W1DI94_9ZZZZ</name>